<sequence>MDLKTYLSAERGRLVALSRAIGAHASDVSRWASGERPVPIPFGLPIERATDGQVTRPEMFSAQVIERVWPELTELAKRKPKGAK</sequence>
<dbReference type="Pfam" id="PF15943">
    <property type="entry name" value="YdaS_toxin"/>
    <property type="match status" value="1"/>
</dbReference>
<proteinExistence type="predicted"/>
<dbReference type="GO" id="GO:0003677">
    <property type="term" value="F:DNA binding"/>
    <property type="evidence" value="ECO:0007669"/>
    <property type="project" value="InterPro"/>
</dbReference>
<reference evidence="1" key="1">
    <citation type="submission" date="2019-11" db="EMBL/GenBank/DDBJ databases">
        <title>Burkholderia cenocepacia CF.</title>
        <authorList>
            <person name="Vianna E.F."/>
            <person name="Marques E.A."/>
            <person name="Albano R.M."/>
            <person name="Leao R.S."/>
        </authorList>
    </citation>
    <scope>NUCLEOTIDE SEQUENCE</scope>
    <source>
        <strain evidence="1">MS-2140</strain>
    </source>
</reference>
<gene>
    <name evidence="1" type="ORF">GFJ35_13045</name>
</gene>
<dbReference type="RefSeq" id="WP_163123781.1">
    <property type="nucleotide sequence ID" value="NZ_JAAEAM010000012.1"/>
</dbReference>
<organism evidence="1">
    <name type="scientific">Burkholderia cenocepacia</name>
    <dbReference type="NCBI Taxonomy" id="95486"/>
    <lineage>
        <taxon>Bacteria</taxon>
        <taxon>Pseudomonadati</taxon>
        <taxon>Pseudomonadota</taxon>
        <taxon>Betaproteobacteria</taxon>
        <taxon>Burkholderiales</taxon>
        <taxon>Burkholderiaceae</taxon>
        <taxon>Burkholderia</taxon>
        <taxon>Burkholderia cepacia complex</taxon>
    </lineage>
</organism>
<dbReference type="Gene3D" id="1.10.260.40">
    <property type="entry name" value="lambda repressor-like DNA-binding domains"/>
    <property type="match status" value="1"/>
</dbReference>
<dbReference type="InterPro" id="IPR031856">
    <property type="entry name" value="YdaS_toxin-like"/>
</dbReference>
<evidence type="ECO:0000313" key="1">
    <source>
        <dbReference type="EMBL" id="NDV73003.1"/>
    </source>
</evidence>
<name>A0A6B2MCE0_9BURK</name>
<dbReference type="InterPro" id="IPR010982">
    <property type="entry name" value="Lambda_DNA-bd_dom_sf"/>
</dbReference>
<comment type="caution">
    <text evidence="1">The sequence shown here is derived from an EMBL/GenBank/DDBJ whole genome shotgun (WGS) entry which is preliminary data.</text>
</comment>
<dbReference type="SUPFAM" id="SSF47413">
    <property type="entry name" value="lambda repressor-like DNA-binding domains"/>
    <property type="match status" value="1"/>
</dbReference>
<accession>A0A6B2MCE0</accession>
<dbReference type="AlphaFoldDB" id="A0A6B2MCE0"/>
<dbReference type="EMBL" id="JAAEAM010000012">
    <property type="protein sequence ID" value="NDV73003.1"/>
    <property type="molecule type" value="Genomic_DNA"/>
</dbReference>
<protein>
    <submittedName>
        <fullName evidence="1">Helix-turn-helix domain-containing protein</fullName>
    </submittedName>
</protein>